<dbReference type="Pfam" id="PF13672">
    <property type="entry name" value="PP2C_2"/>
    <property type="match status" value="1"/>
</dbReference>
<dbReference type="Proteomes" id="UP000185655">
    <property type="component" value="Unassembled WGS sequence"/>
</dbReference>
<evidence type="ECO:0000256" key="8">
    <source>
        <dbReference type="ARBA" id="ARBA00048336"/>
    </source>
</evidence>
<evidence type="ECO:0000259" key="9">
    <source>
        <dbReference type="PROSITE" id="PS51746"/>
    </source>
</evidence>
<keyword evidence="4" id="KW-0378">Hydrolase</keyword>
<dbReference type="NCBIfam" id="NF033484">
    <property type="entry name" value="Stp1_PP2C_phos"/>
    <property type="match status" value="1"/>
</dbReference>
<sequence>MKYSILSDVGQKRMNNQDYADTYENQQGERIFLLADGMGGHKAGNVASKLTVEDLGKAWAATHFTGESHSDEIESWLRAQIRAENENIANLGKLDDYKGMGTTLEAVVVQKHQIISAHVGDSRTQVIKNGELIRITRDHSLVQELVDAGEITADEAEKHPNKNIITRSLGQPTDIDVDTLTLEIDADDIIIMSSDGLTNMVSAETIIETVDNDQDVTDQAQALVALANENGGLDNITVILVKFDKGDL</sequence>
<evidence type="ECO:0000313" key="10">
    <source>
        <dbReference type="EMBL" id="PCS03047.1"/>
    </source>
</evidence>
<dbReference type="InterPro" id="IPR036457">
    <property type="entry name" value="PPM-type-like_dom_sf"/>
</dbReference>
<evidence type="ECO:0000313" key="13">
    <source>
        <dbReference type="Proteomes" id="UP000218979"/>
    </source>
</evidence>
<keyword evidence="6" id="KW-0464">Manganese</keyword>
<dbReference type="Gene3D" id="3.60.40.10">
    <property type="entry name" value="PPM-type phosphatase domain"/>
    <property type="match status" value="1"/>
</dbReference>
<comment type="cofactor">
    <cofactor evidence="1">
        <name>Mn(2+)</name>
        <dbReference type="ChEBI" id="CHEBI:29035"/>
    </cofactor>
</comment>
<name>A0A1K2HFY8_9LACT</name>
<dbReference type="STRING" id="1122154.SAMN02746068_01706"/>
<accession>A0A1K2HFY8</accession>
<protein>
    <recommendedName>
        <fullName evidence="2">protein-serine/threonine phosphatase</fullName>
        <ecNumber evidence="2">3.1.3.16</ecNumber>
    </recommendedName>
</protein>
<keyword evidence="13" id="KW-1185">Reference proteome</keyword>
<dbReference type="Proteomes" id="UP000218979">
    <property type="component" value="Unassembled WGS sequence"/>
</dbReference>
<reference evidence="10 13" key="1">
    <citation type="submission" date="2014-12" db="EMBL/GenBank/DDBJ databases">
        <title>Draft genome sequences of 10 type strains of Lactococcus.</title>
        <authorList>
            <person name="Sun Z."/>
            <person name="Zhong Z."/>
            <person name="Liu W."/>
            <person name="Zhang W."/>
            <person name="Zhang H."/>
        </authorList>
    </citation>
    <scope>NUCLEOTIDE SEQUENCE [LARGE SCALE GENOMIC DNA]</scope>
    <source>
        <strain evidence="10 13">DSM 22330</strain>
    </source>
</reference>
<dbReference type="EC" id="3.1.3.16" evidence="2"/>
<dbReference type="RefSeq" id="WP_031366410.1">
    <property type="nucleotide sequence ID" value="NZ_FPKS01000011.1"/>
</dbReference>
<dbReference type="EMBL" id="FPKS01000011">
    <property type="protein sequence ID" value="SFZ75700.1"/>
    <property type="molecule type" value="Genomic_DNA"/>
</dbReference>
<dbReference type="InterPro" id="IPR001932">
    <property type="entry name" value="PPM-type_phosphatase-like_dom"/>
</dbReference>
<dbReference type="SMART" id="SM00332">
    <property type="entry name" value="PP2Cc"/>
    <property type="match status" value="1"/>
</dbReference>
<evidence type="ECO:0000313" key="11">
    <source>
        <dbReference type="EMBL" id="SFZ75700.1"/>
    </source>
</evidence>
<dbReference type="CDD" id="cd00143">
    <property type="entry name" value="PP2Cc"/>
    <property type="match status" value="1"/>
</dbReference>
<proteinExistence type="predicted"/>
<evidence type="ECO:0000256" key="7">
    <source>
        <dbReference type="ARBA" id="ARBA00047761"/>
    </source>
</evidence>
<comment type="catalytic activity">
    <reaction evidence="8">
        <text>O-phospho-L-threonyl-[protein] + H2O = L-threonyl-[protein] + phosphate</text>
        <dbReference type="Rhea" id="RHEA:47004"/>
        <dbReference type="Rhea" id="RHEA-COMP:11060"/>
        <dbReference type="Rhea" id="RHEA-COMP:11605"/>
        <dbReference type="ChEBI" id="CHEBI:15377"/>
        <dbReference type="ChEBI" id="CHEBI:30013"/>
        <dbReference type="ChEBI" id="CHEBI:43474"/>
        <dbReference type="ChEBI" id="CHEBI:61977"/>
        <dbReference type="EC" id="3.1.3.16"/>
    </reaction>
</comment>
<dbReference type="AlphaFoldDB" id="A0A1K2HFY8"/>
<reference evidence="11 12" key="2">
    <citation type="submission" date="2016-11" db="EMBL/GenBank/DDBJ databases">
        <authorList>
            <person name="Jaros S."/>
            <person name="Januszkiewicz K."/>
            <person name="Wedrychowicz H."/>
        </authorList>
    </citation>
    <scope>NUCLEOTIDE SEQUENCE [LARGE SCALE GENOMIC DNA]</scope>
    <source>
        <strain evidence="11 12">DSM 22330</strain>
    </source>
</reference>
<feature type="domain" description="PPM-type phosphatase" evidence="9">
    <location>
        <begin position="2"/>
        <end position="243"/>
    </location>
</feature>
<organism evidence="11 12">
    <name type="scientific">Pseudolactococcus chungangensis CAU 28 = DSM 22330</name>
    <dbReference type="NCBI Taxonomy" id="1122154"/>
    <lineage>
        <taxon>Bacteria</taxon>
        <taxon>Bacillati</taxon>
        <taxon>Bacillota</taxon>
        <taxon>Bacilli</taxon>
        <taxon>Lactobacillales</taxon>
        <taxon>Streptococcaceae</taxon>
        <taxon>Pseudolactococcus</taxon>
    </lineage>
</organism>
<dbReference type="PANTHER" id="PTHR47992">
    <property type="entry name" value="PROTEIN PHOSPHATASE"/>
    <property type="match status" value="1"/>
</dbReference>
<gene>
    <name evidence="10" type="ORF">RR45_GL000336</name>
    <name evidence="11" type="ORF">SAMN02746068_01706</name>
</gene>
<evidence type="ECO:0000313" key="12">
    <source>
        <dbReference type="Proteomes" id="UP000185655"/>
    </source>
</evidence>
<dbReference type="FunFam" id="3.60.40.10:FF:000002">
    <property type="entry name" value="Serine/threonine phosphatase stp"/>
    <property type="match status" value="1"/>
</dbReference>
<evidence type="ECO:0000256" key="2">
    <source>
        <dbReference type="ARBA" id="ARBA00013081"/>
    </source>
</evidence>
<evidence type="ECO:0000256" key="1">
    <source>
        <dbReference type="ARBA" id="ARBA00001936"/>
    </source>
</evidence>
<evidence type="ECO:0000256" key="4">
    <source>
        <dbReference type="ARBA" id="ARBA00022801"/>
    </source>
</evidence>
<dbReference type="SUPFAM" id="SSF81606">
    <property type="entry name" value="PP2C-like"/>
    <property type="match status" value="1"/>
</dbReference>
<dbReference type="GO" id="GO:0004722">
    <property type="term" value="F:protein serine/threonine phosphatase activity"/>
    <property type="evidence" value="ECO:0007669"/>
    <property type="project" value="UniProtKB-EC"/>
</dbReference>
<dbReference type="InterPro" id="IPR015655">
    <property type="entry name" value="PP2C"/>
</dbReference>
<dbReference type="EMBL" id="JXJT01000011">
    <property type="protein sequence ID" value="PCS03047.1"/>
    <property type="molecule type" value="Genomic_DNA"/>
</dbReference>
<evidence type="ECO:0000256" key="3">
    <source>
        <dbReference type="ARBA" id="ARBA00022723"/>
    </source>
</evidence>
<dbReference type="OrthoDB" id="9801841at2"/>
<keyword evidence="5" id="KW-0904">Protein phosphatase</keyword>
<keyword evidence="3" id="KW-0479">Metal-binding</keyword>
<evidence type="ECO:0000256" key="6">
    <source>
        <dbReference type="ARBA" id="ARBA00023211"/>
    </source>
</evidence>
<comment type="catalytic activity">
    <reaction evidence="7">
        <text>O-phospho-L-seryl-[protein] + H2O = L-seryl-[protein] + phosphate</text>
        <dbReference type="Rhea" id="RHEA:20629"/>
        <dbReference type="Rhea" id="RHEA-COMP:9863"/>
        <dbReference type="Rhea" id="RHEA-COMP:11604"/>
        <dbReference type="ChEBI" id="CHEBI:15377"/>
        <dbReference type="ChEBI" id="CHEBI:29999"/>
        <dbReference type="ChEBI" id="CHEBI:43474"/>
        <dbReference type="ChEBI" id="CHEBI:83421"/>
        <dbReference type="EC" id="3.1.3.16"/>
    </reaction>
</comment>
<dbReference type="PROSITE" id="PS51746">
    <property type="entry name" value="PPM_2"/>
    <property type="match status" value="1"/>
</dbReference>
<evidence type="ECO:0000256" key="5">
    <source>
        <dbReference type="ARBA" id="ARBA00022912"/>
    </source>
</evidence>
<dbReference type="SMART" id="SM00331">
    <property type="entry name" value="PP2C_SIG"/>
    <property type="match status" value="1"/>
</dbReference>
<dbReference type="GO" id="GO:0046872">
    <property type="term" value="F:metal ion binding"/>
    <property type="evidence" value="ECO:0007669"/>
    <property type="project" value="UniProtKB-KW"/>
</dbReference>